<evidence type="ECO:0000256" key="4">
    <source>
        <dbReference type="ARBA" id="ARBA00022692"/>
    </source>
</evidence>
<sequence length="243" mass="27454">MEETISLRELFNALRKRWKLIILLSLFSMLISGGISFYVLTPVYKSSTHILLNQKNADNQLDYSQMQSNVSLIDTYREIIKSPAILEKVIKQLNLKYSVEQLNQNITIESQQNSQVFSITVQDNNPGMAVVIANAISDTFQKDIKGIMNVDNVSVLATAEIKQNPTPVSPNPILNIMIGFLIGFLIGIIIAFLLDYFDNTLKNSQDIDNYLGLPVLGTIQKIPQRKGRNRSNLGKKEVRMYET</sequence>
<name>A0A8E2LB48_9BACI</name>
<dbReference type="PANTHER" id="PTHR32309:SF13">
    <property type="entry name" value="FERRIC ENTEROBACTIN TRANSPORT PROTEIN FEPE"/>
    <property type="match status" value="1"/>
</dbReference>
<keyword evidence="3" id="KW-1003">Cell membrane</keyword>
<keyword evidence="4 7" id="KW-0812">Transmembrane</keyword>
<evidence type="ECO:0000256" key="2">
    <source>
        <dbReference type="ARBA" id="ARBA00006683"/>
    </source>
</evidence>
<evidence type="ECO:0000313" key="9">
    <source>
        <dbReference type="EMBL" id="OOP63015.1"/>
    </source>
</evidence>
<dbReference type="RefSeq" id="WP_078111539.1">
    <property type="nucleotide sequence ID" value="NZ_MTLA01000546.1"/>
</dbReference>
<dbReference type="PANTHER" id="PTHR32309">
    <property type="entry name" value="TYROSINE-PROTEIN KINASE"/>
    <property type="match status" value="1"/>
</dbReference>
<dbReference type="InterPro" id="IPR050445">
    <property type="entry name" value="Bact_polysacc_biosynth/exp"/>
</dbReference>
<evidence type="ECO:0000256" key="3">
    <source>
        <dbReference type="ARBA" id="ARBA00022475"/>
    </source>
</evidence>
<dbReference type="GO" id="GO:0004713">
    <property type="term" value="F:protein tyrosine kinase activity"/>
    <property type="evidence" value="ECO:0007669"/>
    <property type="project" value="TreeGrafter"/>
</dbReference>
<evidence type="ECO:0000259" key="8">
    <source>
        <dbReference type="Pfam" id="PF02706"/>
    </source>
</evidence>
<reference evidence="9 10" key="1">
    <citation type="submission" date="2017-01" db="EMBL/GenBank/DDBJ databases">
        <title>Draft genome sequence of Bacillus oleronius.</title>
        <authorList>
            <person name="Allam M."/>
        </authorList>
    </citation>
    <scope>NUCLEOTIDE SEQUENCE [LARGE SCALE GENOMIC DNA]</scope>
    <source>
        <strain evidence="9 10">DSM 9356</strain>
    </source>
</reference>
<keyword evidence="5 7" id="KW-1133">Transmembrane helix</keyword>
<evidence type="ECO:0000256" key="7">
    <source>
        <dbReference type="SAM" id="Phobius"/>
    </source>
</evidence>
<protein>
    <submittedName>
        <fullName evidence="9">Capsular biosynthesis protein</fullName>
    </submittedName>
</protein>
<evidence type="ECO:0000256" key="6">
    <source>
        <dbReference type="ARBA" id="ARBA00023136"/>
    </source>
</evidence>
<feature type="transmembrane region" description="Helical" evidence="7">
    <location>
        <begin position="20"/>
        <end position="40"/>
    </location>
</feature>
<dbReference type="EMBL" id="MTLA01000546">
    <property type="protein sequence ID" value="OOP63015.1"/>
    <property type="molecule type" value="Genomic_DNA"/>
</dbReference>
<evidence type="ECO:0000256" key="5">
    <source>
        <dbReference type="ARBA" id="ARBA00022989"/>
    </source>
</evidence>
<dbReference type="Pfam" id="PF02706">
    <property type="entry name" value="Wzz"/>
    <property type="match status" value="1"/>
</dbReference>
<comment type="subcellular location">
    <subcellularLocation>
        <location evidence="1">Cell membrane</location>
        <topology evidence="1">Multi-pass membrane protein</topology>
    </subcellularLocation>
</comment>
<evidence type="ECO:0000256" key="1">
    <source>
        <dbReference type="ARBA" id="ARBA00004651"/>
    </source>
</evidence>
<dbReference type="GO" id="GO:0005886">
    <property type="term" value="C:plasma membrane"/>
    <property type="evidence" value="ECO:0007669"/>
    <property type="project" value="UniProtKB-SubCell"/>
</dbReference>
<comment type="similarity">
    <text evidence="2">Belongs to the CpsC/CapA family.</text>
</comment>
<gene>
    <name evidence="9" type="ORF">BWZ43_25525</name>
</gene>
<comment type="caution">
    <text evidence="9">The sequence shown here is derived from an EMBL/GenBank/DDBJ whole genome shotgun (WGS) entry which is preliminary data.</text>
</comment>
<keyword evidence="10" id="KW-1185">Reference proteome</keyword>
<evidence type="ECO:0000313" key="10">
    <source>
        <dbReference type="Proteomes" id="UP000189761"/>
    </source>
</evidence>
<feature type="transmembrane region" description="Helical" evidence="7">
    <location>
        <begin position="173"/>
        <end position="194"/>
    </location>
</feature>
<dbReference type="InterPro" id="IPR003856">
    <property type="entry name" value="LPS_length_determ_N"/>
</dbReference>
<accession>A0A8E2LB48</accession>
<dbReference type="Proteomes" id="UP000189761">
    <property type="component" value="Unassembled WGS sequence"/>
</dbReference>
<feature type="domain" description="Polysaccharide chain length determinant N-terminal" evidence="8">
    <location>
        <begin position="3"/>
        <end position="93"/>
    </location>
</feature>
<keyword evidence="6 7" id="KW-0472">Membrane</keyword>
<proteinExistence type="inferred from homology"/>
<dbReference type="AlphaFoldDB" id="A0A8E2LB48"/>
<organism evidence="9 10">
    <name type="scientific">Heyndrickxia oleronia</name>
    <dbReference type="NCBI Taxonomy" id="38875"/>
    <lineage>
        <taxon>Bacteria</taxon>
        <taxon>Bacillati</taxon>
        <taxon>Bacillota</taxon>
        <taxon>Bacilli</taxon>
        <taxon>Bacillales</taxon>
        <taxon>Bacillaceae</taxon>
        <taxon>Heyndrickxia</taxon>
    </lineage>
</organism>